<dbReference type="InterPro" id="IPR043128">
    <property type="entry name" value="Rev_trsase/Diguanyl_cyclase"/>
</dbReference>
<dbReference type="Gene3D" id="3.30.70.270">
    <property type="match status" value="1"/>
</dbReference>
<dbReference type="PROSITE" id="PS50110">
    <property type="entry name" value="RESPONSE_REGULATORY"/>
    <property type="match status" value="1"/>
</dbReference>
<dbReference type="PROSITE" id="PS50887">
    <property type="entry name" value="GGDEF"/>
    <property type="match status" value="1"/>
</dbReference>
<dbReference type="NCBIfam" id="TIGR00254">
    <property type="entry name" value="GGDEF"/>
    <property type="match status" value="1"/>
</dbReference>
<sequence>MLTSNAGRPDILIIDDDSAVIMALHKALSKIGRIRFASDAKQALLLIQEHCPNLILLDVELPDMNGLVLCPQLKADPDTADIPVIFITSHTEDGFEEKVFNAGACDYITKPLHPRVVLARTQTHLAHQHAEQLLDELVHTDKMTGLANRSDFIERLQVEFKQARQRQESLTVAVIDIDEFKKYNDQFGPLKGDECIKRIASALAECIQRPEDRLTRYGGATFALILPNTPAKDAEKLLQALLNSAEQLKITHAPNATRQFVTLSIGYSTLSHPQADSDFDNWWALVKVAEHALEESKQNGRNCHRYEMFETTLTTNE</sequence>
<reference evidence="6 7" key="1">
    <citation type="journal article" date="2013" name="Int. J. Syst. Evol. Microbiol.">
        <title>Celerinatantimonas yamalensis sp. nov., a cold-adapted diazotrophic bacterium from a cold permafrost brine.</title>
        <authorList>
            <person name="Shcherbakova V."/>
            <person name="Chuvilskaya N."/>
            <person name="Rivkina E."/>
            <person name="Demidov N."/>
            <person name="Uchaeva V."/>
            <person name="Suetin S."/>
            <person name="Suzina N."/>
            <person name="Gilichinsky D."/>
        </authorList>
    </citation>
    <scope>NUCLEOTIDE SEQUENCE [LARGE SCALE GENOMIC DNA]</scope>
    <source>
        <strain evidence="6 7">C7</strain>
    </source>
</reference>
<evidence type="ECO:0000259" key="4">
    <source>
        <dbReference type="PROSITE" id="PS50110"/>
    </source>
</evidence>
<feature type="modified residue" description="4-aspartylphosphate" evidence="3">
    <location>
        <position position="58"/>
    </location>
</feature>
<accession>A0ABW9GD81</accession>
<dbReference type="SMART" id="SM00448">
    <property type="entry name" value="REC"/>
    <property type="match status" value="1"/>
</dbReference>
<dbReference type="SUPFAM" id="SSF55073">
    <property type="entry name" value="Nucleotide cyclase"/>
    <property type="match status" value="1"/>
</dbReference>
<dbReference type="EC" id="2.7.7.65" evidence="1"/>
<dbReference type="RefSeq" id="WP_408625240.1">
    <property type="nucleotide sequence ID" value="NZ_JBEQCT010000013.1"/>
</dbReference>
<name>A0ABW9GD81_9GAMM</name>
<evidence type="ECO:0000256" key="1">
    <source>
        <dbReference type="ARBA" id="ARBA00012528"/>
    </source>
</evidence>
<dbReference type="PANTHER" id="PTHR45138:SF9">
    <property type="entry name" value="DIGUANYLATE CYCLASE DGCM-RELATED"/>
    <property type="match status" value="1"/>
</dbReference>
<dbReference type="Pfam" id="PF00990">
    <property type="entry name" value="GGDEF"/>
    <property type="match status" value="1"/>
</dbReference>
<evidence type="ECO:0000256" key="3">
    <source>
        <dbReference type="PROSITE-ProRule" id="PRU00169"/>
    </source>
</evidence>
<evidence type="ECO:0000259" key="5">
    <source>
        <dbReference type="PROSITE" id="PS50887"/>
    </source>
</evidence>
<proteinExistence type="predicted"/>
<keyword evidence="7" id="KW-1185">Reference proteome</keyword>
<evidence type="ECO:0000313" key="7">
    <source>
        <dbReference type="Proteomes" id="UP001629953"/>
    </source>
</evidence>
<dbReference type="InterPro" id="IPR001789">
    <property type="entry name" value="Sig_transdc_resp-reg_receiver"/>
</dbReference>
<feature type="domain" description="GGDEF" evidence="5">
    <location>
        <begin position="168"/>
        <end position="309"/>
    </location>
</feature>
<keyword evidence="6" id="KW-0548">Nucleotidyltransferase</keyword>
<dbReference type="InterPro" id="IPR029787">
    <property type="entry name" value="Nucleotide_cyclase"/>
</dbReference>
<dbReference type="InterPro" id="IPR000160">
    <property type="entry name" value="GGDEF_dom"/>
</dbReference>
<dbReference type="EMBL" id="JBEQCT010000013">
    <property type="protein sequence ID" value="MFM2486940.1"/>
    <property type="molecule type" value="Genomic_DNA"/>
</dbReference>
<feature type="domain" description="Response regulatory" evidence="4">
    <location>
        <begin position="10"/>
        <end position="125"/>
    </location>
</feature>
<comment type="caution">
    <text evidence="6">The sequence shown here is derived from an EMBL/GenBank/DDBJ whole genome shotgun (WGS) entry which is preliminary data.</text>
</comment>
<gene>
    <name evidence="6" type="ORF">ABUE30_18060</name>
</gene>
<comment type="catalytic activity">
    <reaction evidence="2">
        <text>2 GTP = 3',3'-c-di-GMP + 2 diphosphate</text>
        <dbReference type="Rhea" id="RHEA:24898"/>
        <dbReference type="ChEBI" id="CHEBI:33019"/>
        <dbReference type="ChEBI" id="CHEBI:37565"/>
        <dbReference type="ChEBI" id="CHEBI:58805"/>
        <dbReference type="EC" id="2.7.7.65"/>
    </reaction>
</comment>
<dbReference type="Pfam" id="PF00072">
    <property type="entry name" value="Response_reg"/>
    <property type="match status" value="1"/>
</dbReference>
<dbReference type="SMART" id="SM00267">
    <property type="entry name" value="GGDEF"/>
    <property type="match status" value="1"/>
</dbReference>
<dbReference type="InterPro" id="IPR050469">
    <property type="entry name" value="Diguanylate_Cyclase"/>
</dbReference>
<keyword evidence="6" id="KW-0808">Transferase</keyword>
<evidence type="ECO:0000256" key="2">
    <source>
        <dbReference type="ARBA" id="ARBA00034247"/>
    </source>
</evidence>
<dbReference type="InterPro" id="IPR011006">
    <property type="entry name" value="CheY-like_superfamily"/>
</dbReference>
<keyword evidence="3" id="KW-0597">Phosphoprotein</keyword>
<dbReference type="GO" id="GO:0052621">
    <property type="term" value="F:diguanylate cyclase activity"/>
    <property type="evidence" value="ECO:0007669"/>
    <property type="project" value="UniProtKB-EC"/>
</dbReference>
<dbReference type="CDD" id="cd01949">
    <property type="entry name" value="GGDEF"/>
    <property type="match status" value="1"/>
</dbReference>
<evidence type="ECO:0000313" key="6">
    <source>
        <dbReference type="EMBL" id="MFM2486940.1"/>
    </source>
</evidence>
<dbReference type="SUPFAM" id="SSF52172">
    <property type="entry name" value="CheY-like"/>
    <property type="match status" value="1"/>
</dbReference>
<protein>
    <recommendedName>
        <fullName evidence="1">diguanylate cyclase</fullName>
        <ecNumber evidence="1">2.7.7.65</ecNumber>
    </recommendedName>
</protein>
<organism evidence="6 7">
    <name type="scientific">Celerinatantimonas yamalensis</name>
    <dbReference type="NCBI Taxonomy" id="559956"/>
    <lineage>
        <taxon>Bacteria</taxon>
        <taxon>Pseudomonadati</taxon>
        <taxon>Pseudomonadota</taxon>
        <taxon>Gammaproteobacteria</taxon>
        <taxon>Celerinatantimonadaceae</taxon>
        <taxon>Celerinatantimonas</taxon>
    </lineage>
</organism>
<dbReference type="PANTHER" id="PTHR45138">
    <property type="entry name" value="REGULATORY COMPONENTS OF SENSORY TRANSDUCTION SYSTEM"/>
    <property type="match status" value="1"/>
</dbReference>
<dbReference type="Gene3D" id="3.40.50.2300">
    <property type="match status" value="1"/>
</dbReference>
<dbReference type="Proteomes" id="UP001629953">
    <property type="component" value="Unassembled WGS sequence"/>
</dbReference>